<dbReference type="PANTHER" id="PTHR34819:SF5">
    <property type="entry name" value="CONSERVED REPEAT DOMAIN PROTEIN"/>
    <property type="match status" value="1"/>
</dbReference>
<sequence>MGLRTKAGLSFAAMLALFLASIPLIATPAAAAPPGIKIIFEIEYLFQVEDPDSGGVGDGDYFPRVKIADGPLVTGPRIEDDEFEPRGLPEAPGGWTFTYENWPGDKPTVDITVAMWDYDSDFNTNSDRMDISPNNEDWELNLTYDLRSGTLSGDQLVFGTPCVWSDGRTAKGQSCIQGDGDHGIPRNNDGRITKIGITASAEMPDTDLDGIPDLIELSGIRNAAGDVLVDLPALGADPCRKTVILQLDYMEDTAPATRHSHEPKAGAITLVKNALEDAPIAATSPCPYPGTRQDGIDFIYREGAQLAEQAQLGLNTNDFRNARTANFPAELAPYAHYGIFAHRLLNAFGTSGQCCEPVRDNNKDFIVTLGDWRTMCVADFTADYGGDGMLQTTAAGDDVTTGTQIHVGNNRRCDTTSAHTTDVQVLTRGTGDVDANVGTDQDQAGTILHELFHAMALRHGGNENVNHKPNYLSVMNYFFQTGIPNSAPPLLVDEFRDWKVGAVRLDLSDGGLPQLVEGGLNETAGISDGTDWTFWWAPNVANPGGDPVIRAGAGNGPLNWNDNRTAGTNVPIIDTTNQPVNINDAGGLTTLTDHNDWPAIRFRAQSPDRVGWACSVWPAGAPACGGAGGDVEPELTFDTAIRQEMSFFNLYNPDLAIDKAVDKADAEPGDTLTYQVKLDNIGTGAATQTSVKDTPPTGDVQTRQVGQLGAGGTKTEAFTYEIPCDTEDAKVLTNKAEVTAKDLAGGAEANTANNSATASTKVHAPKLTLDKRATATVNAGEAITVDLKVANVGSGKATGVVLTDTLPKGVYYSQALDQGTGPKPTGVTRNADGTTTLTWSLGELAASGDQSVQFTARPSLLFVAGDKLTDHASVAYGNANGCTYEPVAASATTTITEVTPTRDPRSHGYWKTHPQARTAELPARVQATYQRFDSSANGALDNTEADAVLSAGGPQPGPARFQLLATLFDLAARQINASTKIDSKLTRALGTTTVGQAVRYGFATLDLPVNSSTAQRYADTTALLDEIVNNRSEVY</sequence>
<dbReference type="EMBL" id="JBHMBS010000035">
    <property type="protein sequence ID" value="MFB9681562.1"/>
    <property type="molecule type" value="Genomic_DNA"/>
</dbReference>
<dbReference type="RefSeq" id="WP_386162634.1">
    <property type="nucleotide sequence ID" value="NZ_JBHMBS010000035.1"/>
</dbReference>
<reference evidence="4 5" key="1">
    <citation type="submission" date="2024-09" db="EMBL/GenBank/DDBJ databases">
        <authorList>
            <person name="Sun Q."/>
            <person name="Mori K."/>
        </authorList>
    </citation>
    <scope>NUCLEOTIDE SEQUENCE [LARGE SCALE GENOMIC DNA]</scope>
    <source>
        <strain evidence="4 5">JCM 3028</strain>
    </source>
</reference>
<dbReference type="InterPro" id="IPR051172">
    <property type="entry name" value="Chlamydia_OmcB"/>
</dbReference>
<evidence type="ECO:0000313" key="5">
    <source>
        <dbReference type="Proteomes" id="UP001589610"/>
    </source>
</evidence>
<dbReference type="InterPro" id="IPR001434">
    <property type="entry name" value="OmcB-like_DUF11"/>
</dbReference>
<evidence type="ECO:0000256" key="2">
    <source>
        <dbReference type="SAM" id="SignalP"/>
    </source>
</evidence>
<dbReference type="Pfam" id="PF01345">
    <property type="entry name" value="DUF11"/>
    <property type="match status" value="2"/>
</dbReference>
<dbReference type="Proteomes" id="UP001589610">
    <property type="component" value="Unassembled WGS sequence"/>
</dbReference>
<dbReference type="NCBIfam" id="TIGR01451">
    <property type="entry name" value="B_ant_repeat"/>
    <property type="match status" value="2"/>
</dbReference>
<feature type="domain" description="DUF11" evidence="3">
    <location>
        <begin position="654"/>
        <end position="759"/>
    </location>
</feature>
<feature type="chain" id="PRO_5046358425" evidence="2">
    <location>
        <begin position="32"/>
        <end position="1035"/>
    </location>
</feature>
<keyword evidence="5" id="KW-1185">Reference proteome</keyword>
<name>A0ABV5TR16_9ACTN</name>
<dbReference type="InterPro" id="IPR013783">
    <property type="entry name" value="Ig-like_fold"/>
</dbReference>
<feature type="region of interest" description="Disordered" evidence="1">
    <location>
        <begin position="686"/>
        <end position="708"/>
    </location>
</feature>
<comment type="caution">
    <text evidence="4">The sequence shown here is derived from an EMBL/GenBank/DDBJ whole genome shotgun (WGS) entry which is preliminary data.</text>
</comment>
<feature type="domain" description="DUF11" evidence="3">
    <location>
        <begin position="770"/>
        <end position="874"/>
    </location>
</feature>
<dbReference type="Gene3D" id="2.60.40.10">
    <property type="entry name" value="Immunoglobulins"/>
    <property type="match status" value="2"/>
</dbReference>
<evidence type="ECO:0000256" key="1">
    <source>
        <dbReference type="SAM" id="MobiDB-lite"/>
    </source>
</evidence>
<protein>
    <submittedName>
        <fullName evidence="4">CARDB domain-containing protein</fullName>
    </submittedName>
</protein>
<gene>
    <name evidence="4" type="ORF">ACFFRH_39305</name>
</gene>
<feature type="signal peptide" evidence="2">
    <location>
        <begin position="1"/>
        <end position="31"/>
    </location>
</feature>
<accession>A0ABV5TR16</accession>
<proteinExistence type="predicted"/>
<evidence type="ECO:0000313" key="4">
    <source>
        <dbReference type="EMBL" id="MFB9681562.1"/>
    </source>
</evidence>
<dbReference type="InterPro" id="IPR047589">
    <property type="entry name" value="DUF11_rpt"/>
</dbReference>
<dbReference type="Gene3D" id="3.40.390.10">
    <property type="entry name" value="Collagenase (Catalytic Domain)"/>
    <property type="match status" value="1"/>
</dbReference>
<keyword evidence="2" id="KW-0732">Signal</keyword>
<dbReference type="PANTHER" id="PTHR34819">
    <property type="entry name" value="LARGE CYSTEINE-RICH PERIPLASMIC PROTEIN OMCB"/>
    <property type="match status" value="1"/>
</dbReference>
<organism evidence="4 5">
    <name type="scientific">Streptosporangium vulgare</name>
    <dbReference type="NCBI Taxonomy" id="46190"/>
    <lineage>
        <taxon>Bacteria</taxon>
        <taxon>Bacillati</taxon>
        <taxon>Actinomycetota</taxon>
        <taxon>Actinomycetes</taxon>
        <taxon>Streptosporangiales</taxon>
        <taxon>Streptosporangiaceae</taxon>
        <taxon>Streptosporangium</taxon>
    </lineage>
</organism>
<dbReference type="InterPro" id="IPR024079">
    <property type="entry name" value="MetalloPept_cat_dom_sf"/>
</dbReference>
<evidence type="ECO:0000259" key="3">
    <source>
        <dbReference type="Pfam" id="PF01345"/>
    </source>
</evidence>
<dbReference type="SUPFAM" id="SSF55486">
    <property type="entry name" value="Metalloproteases ('zincins'), catalytic domain"/>
    <property type="match status" value="1"/>
</dbReference>